<feature type="region of interest" description="Disordered" evidence="1">
    <location>
        <begin position="166"/>
        <end position="194"/>
    </location>
</feature>
<dbReference type="AlphaFoldDB" id="A0AAV1DHU6"/>
<evidence type="ECO:0000313" key="2">
    <source>
        <dbReference type="EMBL" id="CAI9106584.1"/>
    </source>
</evidence>
<feature type="compositionally biased region" description="Polar residues" evidence="1">
    <location>
        <begin position="1"/>
        <end position="20"/>
    </location>
</feature>
<protein>
    <submittedName>
        <fullName evidence="2">OLC1v1005772C1</fullName>
    </submittedName>
</protein>
<proteinExistence type="predicted"/>
<keyword evidence="3" id="KW-1185">Reference proteome</keyword>
<feature type="compositionally biased region" description="Polar residues" evidence="1">
    <location>
        <begin position="48"/>
        <end position="71"/>
    </location>
</feature>
<evidence type="ECO:0000313" key="3">
    <source>
        <dbReference type="Proteomes" id="UP001161247"/>
    </source>
</evidence>
<dbReference type="EMBL" id="OX459122">
    <property type="protein sequence ID" value="CAI9106584.1"/>
    <property type="molecule type" value="Genomic_DNA"/>
</dbReference>
<dbReference type="Proteomes" id="UP001161247">
    <property type="component" value="Chromosome 5"/>
</dbReference>
<accession>A0AAV1DHU6</accession>
<feature type="region of interest" description="Disordered" evidence="1">
    <location>
        <begin position="1"/>
        <end position="71"/>
    </location>
</feature>
<evidence type="ECO:0000256" key="1">
    <source>
        <dbReference type="SAM" id="MobiDB-lite"/>
    </source>
</evidence>
<reference evidence="2" key="1">
    <citation type="submission" date="2023-03" db="EMBL/GenBank/DDBJ databases">
        <authorList>
            <person name="Julca I."/>
        </authorList>
    </citation>
    <scope>NUCLEOTIDE SEQUENCE</scope>
</reference>
<feature type="compositionally biased region" description="Polar residues" evidence="1">
    <location>
        <begin position="177"/>
        <end position="186"/>
    </location>
</feature>
<organism evidence="2 3">
    <name type="scientific">Oldenlandia corymbosa var. corymbosa</name>
    <dbReference type="NCBI Taxonomy" id="529605"/>
    <lineage>
        <taxon>Eukaryota</taxon>
        <taxon>Viridiplantae</taxon>
        <taxon>Streptophyta</taxon>
        <taxon>Embryophyta</taxon>
        <taxon>Tracheophyta</taxon>
        <taxon>Spermatophyta</taxon>
        <taxon>Magnoliopsida</taxon>
        <taxon>eudicotyledons</taxon>
        <taxon>Gunneridae</taxon>
        <taxon>Pentapetalae</taxon>
        <taxon>asterids</taxon>
        <taxon>lamiids</taxon>
        <taxon>Gentianales</taxon>
        <taxon>Rubiaceae</taxon>
        <taxon>Rubioideae</taxon>
        <taxon>Spermacoceae</taxon>
        <taxon>Hedyotis-Oldenlandia complex</taxon>
        <taxon>Oldenlandia</taxon>
    </lineage>
</organism>
<sequence>MAQHSKPQSKQCPQGKQLTARNLDKPVPAPSNAAHPLKKAIDAKGIPATSTLQVTPHPSRNHEGSTSGLNATENISIPVDVLESPPIPNCTEVEEIRKKLRCVTVEQTMSVESPQVETDALQTKIIAADAEEVAPPLDTIAADEIVPPLDTIVVVPIIDGKKNLSRSTMEDGRRNIPVTSDRQIPNSVAEKDAI</sequence>
<gene>
    <name evidence="2" type="ORF">OLC1_LOCUS15060</name>
</gene>
<name>A0AAV1DHU6_OLDCO</name>